<dbReference type="AlphaFoldDB" id="A0A0L0N0Z4"/>
<keyword evidence="2" id="KW-1185">Reference proteome</keyword>
<protein>
    <submittedName>
        <fullName evidence="1">Uncharacterized protein</fullName>
    </submittedName>
</protein>
<dbReference type="OrthoDB" id="4686328at2759"/>
<evidence type="ECO:0000313" key="1">
    <source>
        <dbReference type="EMBL" id="KND87793.1"/>
    </source>
</evidence>
<accession>A0A0L0N0Z4</accession>
<comment type="caution">
    <text evidence="1">The sequence shown here is derived from an EMBL/GenBank/DDBJ whole genome shotgun (WGS) entry which is preliminary data.</text>
</comment>
<name>A0A0L0N0Z4_TOLOC</name>
<dbReference type="Proteomes" id="UP000036947">
    <property type="component" value="Unassembled WGS sequence"/>
</dbReference>
<organism evidence="1 2">
    <name type="scientific">Tolypocladium ophioglossoides (strain CBS 100239)</name>
    <name type="common">Snaketongue truffleclub</name>
    <name type="synonym">Elaphocordyceps ophioglossoides</name>
    <dbReference type="NCBI Taxonomy" id="1163406"/>
    <lineage>
        <taxon>Eukaryota</taxon>
        <taxon>Fungi</taxon>
        <taxon>Dikarya</taxon>
        <taxon>Ascomycota</taxon>
        <taxon>Pezizomycotina</taxon>
        <taxon>Sordariomycetes</taxon>
        <taxon>Hypocreomycetidae</taxon>
        <taxon>Hypocreales</taxon>
        <taxon>Ophiocordycipitaceae</taxon>
        <taxon>Tolypocladium</taxon>
    </lineage>
</organism>
<gene>
    <name evidence="1" type="ORF">TOPH_07589</name>
</gene>
<proteinExistence type="predicted"/>
<dbReference type="EMBL" id="LFRF01000032">
    <property type="protein sequence ID" value="KND87793.1"/>
    <property type="molecule type" value="Genomic_DNA"/>
</dbReference>
<reference evidence="1 2" key="1">
    <citation type="journal article" date="2015" name="BMC Genomics">
        <title>The genome of the truffle-parasite Tolypocladium ophioglossoides and the evolution of antifungal peptaibiotics.</title>
        <authorList>
            <person name="Quandt C.A."/>
            <person name="Bushley K.E."/>
            <person name="Spatafora J.W."/>
        </authorList>
    </citation>
    <scope>NUCLEOTIDE SEQUENCE [LARGE SCALE GENOMIC DNA]</scope>
    <source>
        <strain evidence="1 2">CBS 100239</strain>
    </source>
</reference>
<sequence>MSTRILYDAVVGPGANEYYGTLVVSNIHYDGGGVVNIKEFLGVEFLSPATVAATDINASTSPWAQVNPEASNEQIDPTTYSVTAKLIVESGVSWAGATINIGINGDLTKGPDRYVTSFVFAADAMPDTSGTANIDCAASSDKALDSLQQAVTFTMGGRVVSVTVPLGETTPSKVPPGTYAVTAADLATADETTAATAQASPSSVTVVAGETVDVGVTYGAVARYSAIDVTIGRISPLEKEQFLVRVVEQGSGKKLAEFSSPNNHTTSLRRLPPSGTVDVSVVGTTLNNVQYSFDNKTEELSPSLIRVSFLEGELKTSPIDITGFATLPIVVTADVTLDATISVRLTSDTLVYTQDIKAESSTTDFAAPVGPGIYTVQAAGILDKGTVYVVNTAANLTVTQDGRTALRLTLQRGANLHVRGFPGFLSFGGCSDLTAGNEADFVAARASSIFKHAGTDGAGDSGTFLTDDQATRQTIALARSVEAQLADGSTVLPVMVSYTCNMSGGNPADHLQNVDGLARSFANLILSLNLANATIDDQHPVPAGCVINPGFIGACQQDGLSAGYRMKVREPLTTALDYWGVSAEIPGSVTEDLRGYVLAVNWLIRTVAPAVTFGWPVNLWGVGASTWVYQDDDVADAAQQTGDYAKTLGVFDGDNMPDFLVVDRYEADDFTVRAYGNGYCYGPREWGRFFDFCAALSARLRFPIMPWQIPSSWTPLTTDTVNDDFDSQHWGTGGSYIMGDAGINSDYRNINPKILALRFSSSLEMGGTAENIFTRAEPFDLTDPAYAHFPLRGIFAVLLGGGATTGIVASVGNPQPWVRDKLYTYMENPISLNE</sequence>
<evidence type="ECO:0000313" key="2">
    <source>
        <dbReference type="Proteomes" id="UP000036947"/>
    </source>
</evidence>